<gene>
    <name evidence="1" type="ORF">EVAR_76408_1</name>
</gene>
<organism evidence="1 2">
    <name type="scientific">Eumeta variegata</name>
    <name type="common">Bagworm moth</name>
    <name type="synonym">Eumeta japonica</name>
    <dbReference type="NCBI Taxonomy" id="151549"/>
    <lineage>
        <taxon>Eukaryota</taxon>
        <taxon>Metazoa</taxon>
        <taxon>Ecdysozoa</taxon>
        <taxon>Arthropoda</taxon>
        <taxon>Hexapoda</taxon>
        <taxon>Insecta</taxon>
        <taxon>Pterygota</taxon>
        <taxon>Neoptera</taxon>
        <taxon>Endopterygota</taxon>
        <taxon>Lepidoptera</taxon>
        <taxon>Glossata</taxon>
        <taxon>Ditrysia</taxon>
        <taxon>Tineoidea</taxon>
        <taxon>Psychidae</taxon>
        <taxon>Oiketicinae</taxon>
        <taxon>Eumeta</taxon>
    </lineage>
</organism>
<comment type="caution">
    <text evidence="1">The sequence shown here is derived from an EMBL/GenBank/DDBJ whole genome shotgun (WGS) entry which is preliminary data.</text>
</comment>
<proteinExistence type="predicted"/>
<dbReference type="AlphaFoldDB" id="A0A4C1T8Q4"/>
<protein>
    <submittedName>
        <fullName evidence="1">Uncharacterized protein</fullName>
    </submittedName>
</protein>
<dbReference type="EMBL" id="BGZK01000041">
    <property type="protein sequence ID" value="GBP10575.1"/>
    <property type="molecule type" value="Genomic_DNA"/>
</dbReference>
<sequence>MEVYILYAFYLGLALRLSKIPHPPPLTLDGSPRRITKHNARARQLSAKFVSRPFVDASDELIPQRALIQYNRQIVRATYSYIDMQTRQRGRAETLSSAHDDFASGTQMADRPSINCYCISLN</sequence>
<dbReference type="Proteomes" id="UP000299102">
    <property type="component" value="Unassembled WGS sequence"/>
</dbReference>
<reference evidence="1 2" key="1">
    <citation type="journal article" date="2019" name="Commun. Biol.">
        <title>The bagworm genome reveals a unique fibroin gene that provides high tensile strength.</title>
        <authorList>
            <person name="Kono N."/>
            <person name="Nakamura H."/>
            <person name="Ohtoshi R."/>
            <person name="Tomita M."/>
            <person name="Numata K."/>
            <person name="Arakawa K."/>
        </authorList>
    </citation>
    <scope>NUCLEOTIDE SEQUENCE [LARGE SCALE GENOMIC DNA]</scope>
</reference>
<keyword evidence="2" id="KW-1185">Reference proteome</keyword>
<evidence type="ECO:0000313" key="2">
    <source>
        <dbReference type="Proteomes" id="UP000299102"/>
    </source>
</evidence>
<evidence type="ECO:0000313" key="1">
    <source>
        <dbReference type="EMBL" id="GBP10575.1"/>
    </source>
</evidence>
<name>A0A4C1T8Q4_EUMVA</name>
<accession>A0A4C1T8Q4</accession>